<evidence type="ECO:0000256" key="1">
    <source>
        <dbReference type="SAM" id="Phobius"/>
    </source>
</evidence>
<proteinExistence type="predicted"/>
<feature type="transmembrane region" description="Helical" evidence="1">
    <location>
        <begin position="229"/>
        <end position="250"/>
    </location>
</feature>
<evidence type="ECO:0000313" key="4">
    <source>
        <dbReference type="Proteomes" id="UP000736328"/>
    </source>
</evidence>
<feature type="domain" description="CO dehydrogenase/acetyl-CoA synthase delta subunit TIM barrel" evidence="2">
    <location>
        <begin position="73"/>
        <end position="193"/>
    </location>
</feature>
<comment type="caution">
    <text evidence="3">The sequence shown here is derived from an EMBL/GenBank/DDBJ whole genome shotgun (WGS) entry which is preliminary data.</text>
</comment>
<keyword evidence="1" id="KW-1133">Transmembrane helix</keyword>
<keyword evidence="1" id="KW-0472">Membrane</keyword>
<evidence type="ECO:0000259" key="2">
    <source>
        <dbReference type="Pfam" id="PF03599"/>
    </source>
</evidence>
<evidence type="ECO:0000313" key="3">
    <source>
        <dbReference type="EMBL" id="MBI4726251.1"/>
    </source>
</evidence>
<dbReference type="AlphaFoldDB" id="A0A933I833"/>
<keyword evidence="1" id="KW-0812">Transmembrane</keyword>
<dbReference type="EMBL" id="JACQXR010000039">
    <property type="protein sequence ID" value="MBI4726251.1"/>
    <property type="molecule type" value="Genomic_DNA"/>
</dbReference>
<dbReference type="NCBIfam" id="NF040863">
    <property type="entry name" value="HgcA_corrinoid"/>
    <property type="match status" value="1"/>
</dbReference>
<organism evidence="3 4">
    <name type="scientific">candidate division TA06 bacterium</name>
    <dbReference type="NCBI Taxonomy" id="2250710"/>
    <lineage>
        <taxon>Bacteria</taxon>
        <taxon>Bacteria division TA06</taxon>
    </lineage>
</organism>
<feature type="transmembrane region" description="Helical" evidence="1">
    <location>
        <begin position="256"/>
        <end position="278"/>
    </location>
</feature>
<protein>
    <submittedName>
        <fullName evidence="3">Acetyl-CoA synthase subunit gamma</fullName>
    </submittedName>
</protein>
<dbReference type="Proteomes" id="UP000736328">
    <property type="component" value="Unassembled WGS sequence"/>
</dbReference>
<dbReference type="Pfam" id="PF03599">
    <property type="entry name" value="CdhD"/>
    <property type="match status" value="1"/>
</dbReference>
<feature type="transmembrane region" description="Helical" evidence="1">
    <location>
        <begin position="314"/>
        <end position="334"/>
    </location>
</feature>
<dbReference type="Gene3D" id="3.40.50.11600">
    <property type="match status" value="1"/>
</dbReference>
<sequence>MTDCSCNAGQTVQQTENCCCGPATKTGIIYKPVRSLGQIDSPAGGIQRVATEWDLSDHLGQALVRLGYHRMSYAVRPGLYAVGQPTADSPVFVSANYKLSFDILRRALPGVDGWLLVLDTKGVNVWCAAGKGTFGTAELIRLVRESELAQVVRHRQLIVPQLGASGISAYVVEKQTGFTVTYGPVRAQDIAAFMKNGRSAGPGMRTVRFDLADRLAVSLLELSQAWPKWFWISIILWLLFSFGPDGFQLSHGWQRAGFVIVGLWASILAGSVLTAALLPVLPGRMFSLKGAVAGLLSGISLASASNYFHWFPVFPIPAVSLILLMTTISAYLAMNFTGASTFTSLSGVKKEIKQSMPWIIGGIVLAAVMQILCLFKLI</sequence>
<accession>A0A933I833</accession>
<reference evidence="3" key="1">
    <citation type="submission" date="2020-07" db="EMBL/GenBank/DDBJ databases">
        <title>Huge and variable diversity of episymbiotic CPR bacteria and DPANN archaea in groundwater ecosystems.</title>
        <authorList>
            <person name="He C.Y."/>
            <person name="Keren R."/>
            <person name="Whittaker M."/>
            <person name="Farag I.F."/>
            <person name="Doudna J."/>
            <person name="Cate J.H.D."/>
            <person name="Banfield J.F."/>
        </authorList>
    </citation>
    <scope>NUCLEOTIDE SEQUENCE</scope>
    <source>
        <strain evidence="3">NC_groundwater_1520_Pr4_B-0.1um_53_5</strain>
    </source>
</reference>
<dbReference type="InterPro" id="IPR016041">
    <property type="entry name" value="Ac-CoA_synth_d_su_TIM-brl"/>
</dbReference>
<name>A0A933I833_UNCT6</name>
<feature type="transmembrane region" description="Helical" evidence="1">
    <location>
        <begin position="290"/>
        <end position="308"/>
    </location>
</feature>
<feature type="transmembrane region" description="Helical" evidence="1">
    <location>
        <begin position="355"/>
        <end position="377"/>
    </location>
</feature>
<gene>
    <name evidence="3" type="ORF">HY768_03330</name>
</gene>